<evidence type="ECO:0000256" key="2">
    <source>
        <dbReference type="ARBA" id="ARBA00022692"/>
    </source>
</evidence>
<comment type="caution">
    <text evidence="9">The sequence shown here is derived from an EMBL/GenBank/DDBJ whole genome shotgun (WGS) entry which is preliminary data.</text>
</comment>
<keyword evidence="2 7" id="KW-0812">Transmembrane</keyword>
<evidence type="ECO:0000259" key="8">
    <source>
        <dbReference type="Pfam" id="PF13962"/>
    </source>
</evidence>
<dbReference type="GO" id="GO:0005886">
    <property type="term" value="C:plasma membrane"/>
    <property type="evidence" value="ECO:0007669"/>
    <property type="project" value="TreeGrafter"/>
</dbReference>
<evidence type="ECO:0000313" key="10">
    <source>
        <dbReference type="Proteomes" id="UP000298416"/>
    </source>
</evidence>
<evidence type="ECO:0000256" key="3">
    <source>
        <dbReference type="ARBA" id="ARBA00022737"/>
    </source>
</evidence>
<reference evidence="9" key="1">
    <citation type="submission" date="2018-01" db="EMBL/GenBank/DDBJ databases">
        <authorList>
            <person name="Mao J.F."/>
        </authorList>
    </citation>
    <scope>NUCLEOTIDE SEQUENCE</scope>
    <source>
        <strain evidence="9">Huo1</strain>
        <tissue evidence="9">Leaf</tissue>
    </source>
</reference>
<keyword evidence="10" id="KW-1185">Reference proteome</keyword>
<accession>A0A8X8W9U0</accession>
<feature type="transmembrane region" description="Helical" evidence="7">
    <location>
        <begin position="132"/>
        <end position="151"/>
    </location>
</feature>
<comment type="subcellular location">
    <subcellularLocation>
        <location evidence="1">Membrane</location>
        <topology evidence="1">Multi-pass membrane protein</topology>
    </subcellularLocation>
</comment>
<dbReference type="PANTHER" id="PTHR24186:SF37">
    <property type="entry name" value="PGG DOMAIN-CONTAINING PROTEIN"/>
    <property type="match status" value="1"/>
</dbReference>
<evidence type="ECO:0000313" key="9">
    <source>
        <dbReference type="EMBL" id="KAG6390745.1"/>
    </source>
</evidence>
<dbReference type="PANTHER" id="PTHR24186">
    <property type="entry name" value="PROTEIN PHOSPHATASE 1 REGULATORY SUBUNIT"/>
    <property type="match status" value="1"/>
</dbReference>
<reference evidence="9" key="2">
    <citation type="submission" date="2020-08" db="EMBL/GenBank/DDBJ databases">
        <title>Plant Genome Project.</title>
        <authorList>
            <person name="Zhang R.-G."/>
        </authorList>
    </citation>
    <scope>NUCLEOTIDE SEQUENCE</scope>
    <source>
        <strain evidence="9">Huo1</strain>
        <tissue evidence="9">Leaf</tissue>
    </source>
</reference>
<dbReference type="EMBL" id="PNBA02000019">
    <property type="protein sequence ID" value="KAG6390745.1"/>
    <property type="molecule type" value="Genomic_DNA"/>
</dbReference>
<evidence type="ECO:0000256" key="1">
    <source>
        <dbReference type="ARBA" id="ARBA00004141"/>
    </source>
</evidence>
<dbReference type="Pfam" id="PF13962">
    <property type="entry name" value="PGG"/>
    <property type="match status" value="1"/>
</dbReference>
<evidence type="ECO:0000256" key="7">
    <source>
        <dbReference type="SAM" id="Phobius"/>
    </source>
</evidence>
<dbReference type="InterPro" id="IPR026961">
    <property type="entry name" value="PGG_dom"/>
</dbReference>
<keyword evidence="5" id="KW-0040">ANK repeat</keyword>
<protein>
    <recommendedName>
        <fullName evidence="8">PGG domain-containing protein</fullName>
    </recommendedName>
</protein>
<dbReference type="AlphaFoldDB" id="A0A8X8W9U0"/>
<feature type="transmembrane region" description="Helical" evidence="7">
    <location>
        <begin position="104"/>
        <end position="126"/>
    </location>
</feature>
<feature type="transmembrane region" description="Helical" evidence="7">
    <location>
        <begin position="163"/>
        <end position="181"/>
    </location>
</feature>
<keyword evidence="6 7" id="KW-0472">Membrane</keyword>
<feature type="domain" description="PGG" evidence="8">
    <location>
        <begin position="41"/>
        <end position="147"/>
    </location>
</feature>
<evidence type="ECO:0000256" key="4">
    <source>
        <dbReference type="ARBA" id="ARBA00022989"/>
    </source>
</evidence>
<proteinExistence type="predicted"/>
<organism evidence="9">
    <name type="scientific">Salvia splendens</name>
    <name type="common">Scarlet sage</name>
    <dbReference type="NCBI Taxonomy" id="180675"/>
    <lineage>
        <taxon>Eukaryota</taxon>
        <taxon>Viridiplantae</taxon>
        <taxon>Streptophyta</taxon>
        <taxon>Embryophyta</taxon>
        <taxon>Tracheophyta</taxon>
        <taxon>Spermatophyta</taxon>
        <taxon>Magnoliopsida</taxon>
        <taxon>eudicotyledons</taxon>
        <taxon>Gunneridae</taxon>
        <taxon>Pentapetalae</taxon>
        <taxon>asterids</taxon>
        <taxon>lamiids</taxon>
        <taxon>Lamiales</taxon>
        <taxon>Lamiaceae</taxon>
        <taxon>Nepetoideae</taxon>
        <taxon>Mentheae</taxon>
        <taxon>Salviinae</taxon>
        <taxon>Salvia</taxon>
        <taxon>Salvia subgen. Calosphace</taxon>
        <taxon>core Calosphace</taxon>
    </lineage>
</organism>
<evidence type="ECO:0000256" key="6">
    <source>
        <dbReference type="ARBA" id="ARBA00023136"/>
    </source>
</evidence>
<dbReference type="Proteomes" id="UP000298416">
    <property type="component" value="Unassembled WGS sequence"/>
</dbReference>
<gene>
    <name evidence="9" type="ORF">SASPL_148490</name>
</gene>
<evidence type="ECO:0000256" key="5">
    <source>
        <dbReference type="ARBA" id="ARBA00023043"/>
    </source>
</evidence>
<keyword evidence="4 7" id="KW-1133">Transmembrane helix</keyword>
<sequence length="225" mass="24591">MGRTAVGILKERHDDSEGIISIISPPKAMSWHKTNPKLLEYLSKKREQTMVVMTLIATMAFQAAVSPPGGVWQEDTSSHRAGEAVIATTHPKIYKHLVRANTTAFVSSLITIFLVAVPFPIGLGALFVFTTYVMWVSMAAIAVSYGGSVLVSAPNTQTRSLTGIVNVVLAVSLGFFGIKLVRNIVMMCCRRLFGSRFVDDDLTYLRVRVFQTLNSILCGLLTPDP</sequence>
<name>A0A8X8W9U0_SALSN</name>
<keyword evidence="3" id="KW-0677">Repeat</keyword>